<keyword evidence="1" id="KW-0812">Transmembrane</keyword>
<organism evidence="2 3">
    <name type="scientific">Amazonocrinis nigriterrae CENA67</name>
    <dbReference type="NCBI Taxonomy" id="2794033"/>
    <lineage>
        <taxon>Bacteria</taxon>
        <taxon>Bacillati</taxon>
        <taxon>Cyanobacteriota</taxon>
        <taxon>Cyanophyceae</taxon>
        <taxon>Nostocales</taxon>
        <taxon>Nostocaceae</taxon>
        <taxon>Amazonocrinis</taxon>
        <taxon>Amazonocrinis nigriterrae</taxon>
    </lineage>
</organism>
<comment type="caution">
    <text evidence="2">The sequence shown here is derived from an EMBL/GenBank/DDBJ whole genome shotgun (WGS) entry which is preliminary data.</text>
</comment>
<sequence length="89" mass="9700">MQQIPRTKVTEAIAITVIAVVICVRTLLIPQSLEITGFLLSNATCFKSAKPPNAVAPQHSALSTLLYKFFHPYSPAPKAPLLPKPYRLG</sequence>
<name>A0A8J7L742_9NOST</name>
<dbReference type="Proteomes" id="UP000632766">
    <property type="component" value="Unassembled WGS sequence"/>
</dbReference>
<dbReference type="EMBL" id="JAECZC010000018">
    <property type="protein sequence ID" value="MBH8562984.1"/>
    <property type="molecule type" value="Genomic_DNA"/>
</dbReference>
<dbReference type="AlphaFoldDB" id="A0A8J7L742"/>
<keyword evidence="3" id="KW-1185">Reference proteome</keyword>
<keyword evidence="1" id="KW-0472">Membrane</keyword>
<gene>
    <name evidence="2" type="ORF">I8748_12455</name>
</gene>
<protein>
    <submittedName>
        <fullName evidence="2">Uncharacterized protein</fullName>
    </submittedName>
</protein>
<evidence type="ECO:0000313" key="2">
    <source>
        <dbReference type="EMBL" id="MBH8562984.1"/>
    </source>
</evidence>
<proteinExistence type="predicted"/>
<keyword evidence="1" id="KW-1133">Transmembrane helix</keyword>
<accession>A0A8J7L742</accession>
<reference evidence="2 3" key="1">
    <citation type="journal article" date="2021" name="Int. J. Syst. Evol. Microbiol.">
        <title>Amazonocrinis nigriterrae gen. nov., sp. nov., Atlanticothrix silvestris gen. nov., sp. nov. and Dendronalium phyllosphericum gen. nov., sp. nov., nostocacean cyanobacteria from Brazilian environments.</title>
        <authorList>
            <person name="Alvarenga D.O."/>
            <person name="Andreote A.P.D."/>
            <person name="Branco L.H.Z."/>
            <person name="Delbaje E."/>
            <person name="Cruz R.B."/>
            <person name="Varani A.M."/>
            <person name="Fiore M.F."/>
        </authorList>
    </citation>
    <scope>NUCLEOTIDE SEQUENCE [LARGE SCALE GENOMIC DNA]</scope>
    <source>
        <strain evidence="2 3">CENA67</strain>
    </source>
</reference>
<evidence type="ECO:0000256" key="1">
    <source>
        <dbReference type="SAM" id="Phobius"/>
    </source>
</evidence>
<dbReference type="RefSeq" id="WP_198124881.1">
    <property type="nucleotide sequence ID" value="NZ_JAECZC010000018.1"/>
</dbReference>
<feature type="transmembrane region" description="Helical" evidence="1">
    <location>
        <begin position="12"/>
        <end position="33"/>
    </location>
</feature>
<evidence type="ECO:0000313" key="3">
    <source>
        <dbReference type="Proteomes" id="UP000632766"/>
    </source>
</evidence>